<proteinExistence type="predicted"/>
<protein>
    <submittedName>
        <fullName evidence="1">Uncharacterized protein</fullName>
    </submittedName>
</protein>
<sequence>MSDLLQRARDIAADQYIRLSMKDPTPDHSFEKWSAHVECYSGFLRKGAYDQDLAVQTTLAALRSVAA</sequence>
<gene>
    <name evidence="1" type="ORF">UFOVP5_36</name>
</gene>
<reference evidence="1" key="1">
    <citation type="submission" date="2020-04" db="EMBL/GenBank/DDBJ databases">
        <authorList>
            <person name="Chiriac C."/>
            <person name="Salcher M."/>
            <person name="Ghai R."/>
            <person name="Kavagutti S V."/>
        </authorList>
    </citation>
    <scope>NUCLEOTIDE SEQUENCE</scope>
</reference>
<organism evidence="1">
    <name type="scientific">uncultured Caudovirales phage</name>
    <dbReference type="NCBI Taxonomy" id="2100421"/>
    <lineage>
        <taxon>Viruses</taxon>
        <taxon>Duplodnaviria</taxon>
        <taxon>Heunggongvirae</taxon>
        <taxon>Uroviricota</taxon>
        <taxon>Caudoviricetes</taxon>
        <taxon>Peduoviridae</taxon>
        <taxon>Maltschvirus</taxon>
        <taxon>Maltschvirus maltsch</taxon>
    </lineage>
</organism>
<evidence type="ECO:0000313" key="1">
    <source>
        <dbReference type="EMBL" id="CAB4120799.1"/>
    </source>
</evidence>
<name>A0A6J5KKR9_9CAUD</name>
<accession>A0A6J5KKR9</accession>
<dbReference type="EMBL" id="LR796135">
    <property type="protein sequence ID" value="CAB4120799.1"/>
    <property type="molecule type" value="Genomic_DNA"/>
</dbReference>